<evidence type="ECO:0000256" key="1">
    <source>
        <dbReference type="ARBA" id="ARBA00001974"/>
    </source>
</evidence>
<dbReference type="RefSeq" id="WP_057893416.1">
    <property type="nucleotide sequence ID" value="NZ_AYZQ01000001.1"/>
</dbReference>
<keyword evidence="5" id="KW-0560">Oxidoreductase</keyword>
<evidence type="ECO:0000256" key="6">
    <source>
        <dbReference type="ARBA" id="ARBA00023097"/>
    </source>
</evidence>
<evidence type="ECO:0000313" key="10">
    <source>
        <dbReference type="EMBL" id="KRM72385.1"/>
    </source>
</evidence>
<dbReference type="PANTHER" id="PTHR43429:SF1">
    <property type="entry name" value="NAD(P)H SULFUR OXIDOREDUCTASE (COA-DEPENDENT)"/>
    <property type="match status" value="1"/>
</dbReference>
<dbReference type="SUPFAM" id="SSF55424">
    <property type="entry name" value="FAD/NAD-linked reductases, dimerisation (C-terminal) domain"/>
    <property type="match status" value="1"/>
</dbReference>
<comment type="similarity">
    <text evidence="2">Belongs to the class-III pyridine nucleotide-disulfide oxidoreductase family.</text>
</comment>
<dbReference type="Pfam" id="PF07992">
    <property type="entry name" value="Pyr_redox_2"/>
    <property type="match status" value="1"/>
</dbReference>
<dbReference type="InterPro" id="IPR050260">
    <property type="entry name" value="FAD-bd_OxRdtase"/>
</dbReference>
<dbReference type="AlphaFoldDB" id="A0A0R2AYE7"/>
<evidence type="ECO:0000256" key="4">
    <source>
        <dbReference type="ARBA" id="ARBA00022827"/>
    </source>
</evidence>
<keyword evidence="4" id="KW-0274">FAD</keyword>
<dbReference type="InterPro" id="IPR016156">
    <property type="entry name" value="FAD/NAD-linked_Rdtase_dimer_sf"/>
</dbReference>
<dbReference type="InterPro" id="IPR036188">
    <property type="entry name" value="FAD/NAD-bd_sf"/>
</dbReference>
<dbReference type="OrthoDB" id="9802028at2"/>
<keyword evidence="6" id="KW-0558">Oxidation</keyword>
<accession>A0A0R2AYE7</accession>
<dbReference type="Pfam" id="PF02852">
    <property type="entry name" value="Pyr_redox_dim"/>
    <property type="match status" value="1"/>
</dbReference>
<keyword evidence="3" id="KW-0285">Flavoprotein</keyword>
<keyword evidence="11" id="KW-1185">Reference proteome</keyword>
<evidence type="ECO:0000313" key="11">
    <source>
        <dbReference type="Proteomes" id="UP000051672"/>
    </source>
</evidence>
<dbReference type="EMBL" id="AYZQ01000001">
    <property type="protein sequence ID" value="KRM72385.1"/>
    <property type="molecule type" value="Genomic_DNA"/>
</dbReference>
<dbReference type="PATRIC" id="fig|1423727.3.peg.88"/>
<dbReference type="InterPro" id="IPR023753">
    <property type="entry name" value="FAD/NAD-binding_dom"/>
</dbReference>
<protein>
    <submittedName>
        <fullName evidence="10">NADH oxidase</fullName>
    </submittedName>
</protein>
<dbReference type="Proteomes" id="UP000051672">
    <property type="component" value="Unassembled WGS sequence"/>
</dbReference>
<evidence type="ECO:0000259" key="9">
    <source>
        <dbReference type="Pfam" id="PF07992"/>
    </source>
</evidence>
<evidence type="ECO:0000256" key="2">
    <source>
        <dbReference type="ARBA" id="ARBA00009130"/>
    </source>
</evidence>
<name>A0A0R2AYE7_9LACO</name>
<dbReference type="Gene3D" id="3.30.390.30">
    <property type="match status" value="1"/>
</dbReference>
<proteinExistence type="inferred from homology"/>
<dbReference type="GO" id="GO:0016491">
    <property type="term" value="F:oxidoreductase activity"/>
    <property type="evidence" value="ECO:0007669"/>
    <property type="project" value="UniProtKB-KW"/>
</dbReference>
<dbReference type="PRINTS" id="PR00368">
    <property type="entry name" value="FADPNR"/>
</dbReference>
<organism evidence="10 11">
    <name type="scientific">Lacticaseibacillus brantae DSM 23927</name>
    <dbReference type="NCBI Taxonomy" id="1423727"/>
    <lineage>
        <taxon>Bacteria</taxon>
        <taxon>Bacillati</taxon>
        <taxon>Bacillota</taxon>
        <taxon>Bacilli</taxon>
        <taxon>Lactobacillales</taxon>
        <taxon>Lactobacillaceae</taxon>
        <taxon>Lacticaseibacillus</taxon>
    </lineage>
</organism>
<feature type="domain" description="FAD/NAD(P)-binding" evidence="9">
    <location>
        <begin position="1"/>
        <end position="304"/>
    </location>
</feature>
<feature type="domain" description="Pyridine nucleotide-disulphide oxidoreductase dimerisation" evidence="8">
    <location>
        <begin position="327"/>
        <end position="424"/>
    </location>
</feature>
<dbReference type="InterPro" id="IPR004099">
    <property type="entry name" value="Pyr_nucl-diS_OxRdtase_dimer"/>
</dbReference>
<sequence length="447" mass="48937">MKVVVIGCTHAGTAAVKEILNSHPETEVTVYERNDNISFLSCGIALYLDGQVKTLEEMFYASADELRAMGATVRLRHDVLKVDAAEKTLTAQDMDSYAILHDSFDKLIVATGSAVSVPPLQGIDHQRVLLCKTYLQAKAVYDTAQENHDIALIGGGYVNVELAESYRKTGHEVTLYQSRDQLLPNYLDTDMAVRVAQLLADNGVRIQLNHRVNGFTEDETGLTIETNQGDYRADLAIVSTGFVPQTDLLRGQVALDRSGAIITDEYGRASNHDIFAAGDSRVSRFNATGNNAYLPNASNAVRQGLLAGINVFGELRADMGTQGTSAMMLFGYTLATTGITLGNAKLRGIDAASTTFVDMYRPEFMPTTDEITITLVYEKQTRRILGAQMLSKHEISQSANTLSLAIQNQNTLDDLAFVDMLFQPNYDRPFNYLNLAAQQALKAEGLL</sequence>
<evidence type="ECO:0000256" key="7">
    <source>
        <dbReference type="ARBA" id="ARBA00023284"/>
    </source>
</evidence>
<gene>
    <name evidence="10" type="ORF">FC34_GL000087</name>
</gene>
<dbReference type="PRINTS" id="PR00411">
    <property type="entry name" value="PNDRDTASEI"/>
</dbReference>
<comment type="cofactor">
    <cofactor evidence="1">
        <name>FAD</name>
        <dbReference type="ChEBI" id="CHEBI:57692"/>
    </cofactor>
</comment>
<dbReference type="SUPFAM" id="SSF51905">
    <property type="entry name" value="FAD/NAD(P)-binding domain"/>
    <property type="match status" value="1"/>
</dbReference>
<comment type="caution">
    <text evidence="10">The sequence shown here is derived from an EMBL/GenBank/DDBJ whole genome shotgun (WGS) entry which is preliminary data.</text>
</comment>
<keyword evidence="7" id="KW-0676">Redox-active center</keyword>
<evidence type="ECO:0000256" key="3">
    <source>
        <dbReference type="ARBA" id="ARBA00022630"/>
    </source>
</evidence>
<evidence type="ECO:0000259" key="8">
    <source>
        <dbReference type="Pfam" id="PF02852"/>
    </source>
</evidence>
<reference evidence="10 11" key="1">
    <citation type="journal article" date="2015" name="Genome Announc.">
        <title>Expanding the biotechnology potential of lactobacilli through comparative genomics of 213 strains and associated genera.</title>
        <authorList>
            <person name="Sun Z."/>
            <person name="Harris H.M."/>
            <person name="McCann A."/>
            <person name="Guo C."/>
            <person name="Argimon S."/>
            <person name="Zhang W."/>
            <person name="Yang X."/>
            <person name="Jeffery I.B."/>
            <person name="Cooney J.C."/>
            <person name="Kagawa T.F."/>
            <person name="Liu W."/>
            <person name="Song Y."/>
            <person name="Salvetti E."/>
            <person name="Wrobel A."/>
            <person name="Rasinkangas P."/>
            <person name="Parkhill J."/>
            <person name="Rea M.C."/>
            <person name="O'Sullivan O."/>
            <person name="Ritari J."/>
            <person name="Douillard F.P."/>
            <person name="Paul Ross R."/>
            <person name="Yang R."/>
            <person name="Briner A.E."/>
            <person name="Felis G.E."/>
            <person name="de Vos W.M."/>
            <person name="Barrangou R."/>
            <person name="Klaenhammer T.R."/>
            <person name="Caufield P.W."/>
            <person name="Cui Y."/>
            <person name="Zhang H."/>
            <person name="O'Toole P.W."/>
        </authorList>
    </citation>
    <scope>NUCLEOTIDE SEQUENCE [LARGE SCALE GENOMIC DNA]</scope>
    <source>
        <strain evidence="10 11">DSM 23927</strain>
    </source>
</reference>
<dbReference type="PANTHER" id="PTHR43429">
    <property type="entry name" value="PYRIDINE NUCLEOTIDE-DISULFIDE OXIDOREDUCTASE DOMAIN-CONTAINING"/>
    <property type="match status" value="1"/>
</dbReference>
<dbReference type="STRING" id="1423727.FC34_GL000087"/>
<dbReference type="Gene3D" id="3.50.50.60">
    <property type="entry name" value="FAD/NAD(P)-binding domain"/>
    <property type="match status" value="2"/>
</dbReference>
<evidence type="ECO:0000256" key="5">
    <source>
        <dbReference type="ARBA" id="ARBA00023002"/>
    </source>
</evidence>